<keyword evidence="4" id="KW-1185">Reference proteome</keyword>
<dbReference type="Gene3D" id="3.40.30.10">
    <property type="entry name" value="Glutaredoxin"/>
    <property type="match status" value="1"/>
</dbReference>
<dbReference type="PANTHER" id="PTHR11571:SF150">
    <property type="entry name" value="GLUTATHIONE S-TRANSFERASE"/>
    <property type="match status" value="1"/>
</dbReference>
<dbReference type="InterPro" id="IPR040079">
    <property type="entry name" value="Glutathione_S-Trfase"/>
</dbReference>
<protein>
    <recommendedName>
        <fullName evidence="5">Glutathione S-transferase</fullName>
    </recommendedName>
</protein>
<dbReference type="SFLD" id="SFLDS00019">
    <property type="entry name" value="Glutathione_Transferase_(cytos"/>
    <property type="match status" value="1"/>
</dbReference>
<evidence type="ECO:0000313" key="4">
    <source>
        <dbReference type="Proteomes" id="UP001159427"/>
    </source>
</evidence>
<accession>A0ABN8SI57</accession>
<dbReference type="SUPFAM" id="SSF47616">
    <property type="entry name" value="GST C-terminal domain-like"/>
    <property type="match status" value="1"/>
</dbReference>
<dbReference type="CDD" id="cd03039">
    <property type="entry name" value="GST_N_Sigma_like"/>
    <property type="match status" value="1"/>
</dbReference>
<dbReference type="InterPro" id="IPR036282">
    <property type="entry name" value="Glutathione-S-Trfase_C_sf"/>
</dbReference>
<gene>
    <name evidence="3" type="ORF">PEVE_00020127</name>
</gene>
<proteinExistence type="predicted"/>
<evidence type="ECO:0000259" key="1">
    <source>
        <dbReference type="PROSITE" id="PS50404"/>
    </source>
</evidence>
<dbReference type="SFLD" id="SFLDG00363">
    <property type="entry name" value="AMPS_(cytGST):_Alpha-__Mu-__Pi"/>
    <property type="match status" value="1"/>
</dbReference>
<feature type="domain" description="GST N-terminal" evidence="1">
    <location>
        <begin position="2"/>
        <end position="82"/>
    </location>
</feature>
<comment type="caution">
    <text evidence="3">The sequence shown here is derived from an EMBL/GenBank/DDBJ whole genome shotgun (WGS) entry which is preliminary data.</text>
</comment>
<dbReference type="Gene3D" id="1.20.1050.10">
    <property type="match status" value="1"/>
</dbReference>
<evidence type="ECO:0000313" key="3">
    <source>
        <dbReference type="EMBL" id="CAH3190092.1"/>
    </source>
</evidence>
<dbReference type="PROSITE" id="PS50404">
    <property type="entry name" value="GST_NTER"/>
    <property type="match status" value="1"/>
</dbReference>
<dbReference type="InterPro" id="IPR010987">
    <property type="entry name" value="Glutathione-S-Trfase_C-like"/>
</dbReference>
<organism evidence="3 4">
    <name type="scientific">Porites evermanni</name>
    <dbReference type="NCBI Taxonomy" id="104178"/>
    <lineage>
        <taxon>Eukaryota</taxon>
        <taxon>Metazoa</taxon>
        <taxon>Cnidaria</taxon>
        <taxon>Anthozoa</taxon>
        <taxon>Hexacorallia</taxon>
        <taxon>Scleractinia</taxon>
        <taxon>Fungiina</taxon>
        <taxon>Poritidae</taxon>
        <taxon>Porites</taxon>
    </lineage>
</organism>
<evidence type="ECO:0008006" key="5">
    <source>
        <dbReference type="Google" id="ProtNLM"/>
    </source>
</evidence>
<evidence type="ECO:0000259" key="2">
    <source>
        <dbReference type="PROSITE" id="PS50405"/>
    </source>
</evidence>
<dbReference type="PROSITE" id="PS50405">
    <property type="entry name" value="GST_CTER"/>
    <property type="match status" value="1"/>
</dbReference>
<dbReference type="InterPro" id="IPR050213">
    <property type="entry name" value="GST_superfamily"/>
</dbReference>
<dbReference type="InterPro" id="IPR036249">
    <property type="entry name" value="Thioredoxin-like_sf"/>
</dbReference>
<dbReference type="Proteomes" id="UP001159427">
    <property type="component" value="Unassembled WGS sequence"/>
</dbReference>
<dbReference type="Pfam" id="PF14497">
    <property type="entry name" value="GST_C_3"/>
    <property type="match status" value="1"/>
</dbReference>
<dbReference type="SFLD" id="SFLDG01205">
    <property type="entry name" value="AMPS.1"/>
    <property type="match status" value="1"/>
</dbReference>
<dbReference type="EMBL" id="CALNXI010002702">
    <property type="protein sequence ID" value="CAH3190092.1"/>
    <property type="molecule type" value="Genomic_DNA"/>
</dbReference>
<dbReference type="CDD" id="cd03192">
    <property type="entry name" value="GST_C_Sigma_like"/>
    <property type="match status" value="1"/>
</dbReference>
<dbReference type="SUPFAM" id="SSF52833">
    <property type="entry name" value="Thioredoxin-like"/>
    <property type="match status" value="1"/>
</dbReference>
<sequence length="212" mass="24015">MSGYKLVYFPIRGRGERTRLAFAAAKIDFEDTRLPFEEWAKEKASGRPPFGHLPYIVTPEGKILGQSSSITKYICKKGGLCPADSFDEATADSIGDEAMDLVEAVIKLHFEKDEKKKEESTKKFFETTLPDELKHFEAILKSRDGGNAFFLGEKLTSADILFFDFCNSFLSKGEPTVPEPLKKFPLLEKHYNRVLNVPELNAWITKRPKSEL</sequence>
<feature type="domain" description="GST C-terminal" evidence="2">
    <location>
        <begin position="84"/>
        <end position="212"/>
    </location>
</feature>
<dbReference type="InterPro" id="IPR004046">
    <property type="entry name" value="GST_C"/>
</dbReference>
<dbReference type="Pfam" id="PF02798">
    <property type="entry name" value="GST_N"/>
    <property type="match status" value="1"/>
</dbReference>
<reference evidence="3 4" key="1">
    <citation type="submission" date="2022-05" db="EMBL/GenBank/DDBJ databases">
        <authorList>
            <consortium name="Genoscope - CEA"/>
            <person name="William W."/>
        </authorList>
    </citation>
    <scope>NUCLEOTIDE SEQUENCE [LARGE SCALE GENOMIC DNA]</scope>
</reference>
<dbReference type="PANTHER" id="PTHR11571">
    <property type="entry name" value="GLUTATHIONE S-TRANSFERASE"/>
    <property type="match status" value="1"/>
</dbReference>
<dbReference type="InterPro" id="IPR004045">
    <property type="entry name" value="Glutathione_S-Trfase_N"/>
</dbReference>
<name>A0ABN8SI57_9CNID</name>